<evidence type="ECO:0000313" key="2">
    <source>
        <dbReference type="Proteomes" id="UP000475862"/>
    </source>
</evidence>
<name>A0A6G0TCZ4_APHGL</name>
<dbReference type="EMBL" id="VYZN01000044">
    <property type="protein sequence ID" value="KAE9529540.1"/>
    <property type="molecule type" value="Genomic_DNA"/>
</dbReference>
<proteinExistence type="predicted"/>
<gene>
    <name evidence="1" type="ORF">AGLY_011636</name>
</gene>
<protein>
    <submittedName>
        <fullName evidence="1">Uncharacterized protein</fullName>
    </submittedName>
</protein>
<evidence type="ECO:0000313" key="1">
    <source>
        <dbReference type="EMBL" id="KAE9529540.1"/>
    </source>
</evidence>
<accession>A0A6G0TCZ4</accession>
<sequence>MFRCSLKNKLSFVKSRLAFRICSSKPLQCICLCDDMFDVVLVSDEVVLSRMLTLSSIGIWLCPSKRLLLHNEISKDKNVFHVHTYNECTKYTAPINKHKSCNAFVRRVEYGLSIISLRFVASVNETPSLFNENFSHQIPKIFLLFVRFLFLCSEMTIERRPDTLDSLGSQYERKKLTKIIKCILSYHNITIIRSHPIRIKKVQCALPTTATVSSSTIKQILLIYCNKLTVGPLGRRSNMDHDRCIKIFWFPKYRLENKGENTLHNIRYNSYYHYLFLFYRQDMRNIYMSREMTNSSGFPQLSKTTSDLSIYWGNELYTSHKSRI</sequence>
<dbReference type="Proteomes" id="UP000475862">
    <property type="component" value="Unassembled WGS sequence"/>
</dbReference>
<comment type="caution">
    <text evidence="1">The sequence shown here is derived from an EMBL/GenBank/DDBJ whole genome shotgun (WGS) entry which is preliminary data.</text>
</comment>
<dbReference type="AlphaFoldDB" id="A0A6G0TCZ4"/>
<keyword evidence="2" id="KW-1185">Reference proteome</keyword>
<reference evidence="1 2" key="1">
    <citation type="submission" date="2019-08" db="EMBL/GenBank/DDBJ databases">
        <title>The genome of the soybean aphid Biotype 1, its phylome, world population structure and adaptation to the North American continent.</title>
        <authorList>
            <person name="Giordano R."/>
            <person name="Donthu R.K."/>
            <person name="Hernandez A.G."/>
            <person name="Wright C.L."/>
            <person name="Zimin A.V."/>
        </authorList>
    </citation>
    <scope>NUCLEOTIDE SEQUENCE [LARGE SCALE GENOMIC DNA]</scope>
    <source>
        <tissue evidence="1">Whole aphids</tissue>
    </source>
</reference>
<organism evidence="1 2">
    <name type="scientific">Aphis glycines</name>
    <name type="common">Soybean aphid</name>
    <dbReference type="NCBI Taxonomy" id="307491"/>
    <lineage>
        <taxon>Eukaryota</taxon>
        <taxon>Metazoa</taxon>
        <taxon>Ecdysozoa</taxon>
        <taxon>Arthropoda</taxon>
        <taxon>Hexapoda</taxon>
        <taxon>Insecta</taxon>
        <taxon>Pterygota</taxon>
        <taxon>Neoptera</taxon>
        <taxon>Paraneoptera</taxon>
        <taxon>Hemiptera</taxon>
        <taxon>Sternorrhyncha</taxon>
        <taxon>Aphidomorpha</taxon>
        <taxon>Aphidoidea</taxon>
        <taxon>Aphididae</taxon>
        <taxon>Aphidini</taxon>
        <taxon>Aphis</taxon>
        <taxon>Aphis</taxon>
    </lineage>
</organism>